<feature type="domain" description="Ig-like" evidence="8">
    <location>
        <begin position="2095"/>
        <end position="2184"/>
    </location>
</feature>
<dbReference type="CDD" id="cd00096">
    <property type="entry name" value="Ig"/>
    <property type="match status" value="4"/>
</dbReference>
<reference evidence="9 10" key="1">
    <citation type="journal article" date="2014" name="Nat. Genet.">
        <title>Whole-genome sequence of a flatfish provides insights into ZW sex chromosome evolution and adaptation to a benthic lifestyle.</title>
        <authorList>
            <person name="Chen S."/>
            <person name="Zhang G."/>
            <person name="Shao C."/>
            <person name="Huang Q."/>
            <person name="Liu G."/>
            <person name="Zhang P."/>
            <person name="Song W."/>
            <person name="An N."/>
            <person name="Chalopin D."/>
            <person name="Volff J.N."/>
            <person name="Hong Y."/>
            <person name="Li Q."/>
            <person name="Sha Z."/>
            <person name="Zhou H."/>
            <person name="Xie M."/>
            <person name="Yu Q."/>
            <person name="Liu Y."/>
            <person name="Xiang H."/>
            <person name="Wang N."/>
            <person name="Wu K."/>
            <person name="Yang C."/>
            <person name="Zhou Q."/>
            <person name="Liao X."/>
            <person name="Yang L."/>
            <person name="Hu Q."/>
            <person name="Zhang J."/>
            <person name="Meng L."/>
            <person name="Jin L."/>
            <person name="Tian Y."/>
            <person name="Lian J."/>
            <person name="Yang J."/>
            <person name="Miao G."/>
            <person name="Liu S."/>
            <person name="Liang Z."/>
            <person name="Yan F."/>
            <person name="Li Y."/>
            <person name="Sun B."/>
            <person name="Zhang H."/>
            <person name="Zhang J."/>
            <person name="Zhu Y."/>
            <person name="Du M."/>
            <person name="Zhao Y."/>
            <person name="Schartl M."/>
            <person name="Tang Q."/>
            <person name="Wang J."/>
        </authorList>
    </citation>
    <scope>NUCLEOTIDE SEQUENCE</scope>
</reference>
<dbReference type="SMART" id="SM00409">
    <property type="entry name" value="IG"/>
    <property type="match status" value="12"/>
</dbReference>
<dbReference type="PANTHER" id="PTHR45842:SF4">
    <property type="entry name" value="MATRIX-REMODELING-ASSOCIATED PROTEIN 5"/>
    <property type="match status" value="1"/>
</dbReference>
<keyword evidence="10" id="KW-1185">Reference proteome</keyword>
<feature type="domain" description="Ig-like" evidence="8">
    <location>
        <begin position="484"/>
        <end position="547"/>
    </location>
</feature>
<evidence type="ECO:0000256" key="3">
    <source>
        <dbReference type="ARBA" id="ARBA00022737"/>
    </source>
</evidence>
<evidence type="ECO:0000256" key="5">
    <source>
        <dbReference type="ARBA" id="ARBA00023180"/>
    </source>
</evidence>
<feature type="region of interest" description="Disordered" evidence="6">
    <location>
        <begin position="1042"/>
        <end position="1098"/>
    </location>
</feature>
<dbReference type="Ensembl" id="ENSCSET00000021247.1">
    <property type="protein sequence ID" value="ENSCSEP00000020975.1"/>
    <property type="gene ID" value="ENSCSEG00000013402.1"/>
</dbReference>
<dbReference type="CTD" id="100151112"/>
<name>A0A3P8W8V1_CYNSE</name>
<feature type="region of interest" description="Disordered" evidence="6">
    <location>
        <begin position="929"/>
        <end position="981"/>
    </location>
</feature>
<dbReference type="Proteomes" id="UP000265120">
    <property type="component" value="Chromosome 14"/>
</dbReference>
<dbReference type="InterPro" id="IPR050467">
    <property type="entry name" value="LRFN"/>
</dbReference>
<reference evidence="9" key="2">
    <citation type="submission" date="2025-08" db="UniProtKB">
        <authorList>
            <consortium name="Ensembl"/>
        </authorList>
    </citation>
    <scope>IDENTIFICATION</scope>
</reference>
<evidence type="ECO:0000256" key="4">
    <source>
        <dbReference type="ARBA" id="ARBA00023157"/>
    </source>
</evidence>
<dbReference type="InterPro" id="IPR000483">
    <property type="entry name" value="Cys-rich_flank_reg_C"/>
</dbReference>
<dbReference type="SMART" id="SM00369">
    <property type="entry name" value="LRR_TYP"/>
    <property type="match status" value="5"/>
</dbReference>
<reference evidence="9" key="3">
    <citation type="submission" date="2025-09" db="UniProtKB">
        <authorList>
            <consortium name="Ensembl"/>
        </authorList>
    </citation>
    <scope>IDENTIFICATION</scope>
</reference>
<feature type="region of interest" description="Disordered" evidence="6">
    <location>
        <begin position="1313"/>
        <end position="1395"/>
    </location>
</feature>
<dbReference type="SMART" id="SM00408">
    <property type="entry name" value="IGc2"/>
    <property type="match status" value="12"/>
</dbReference>
<keyword evidence="2 7" id="KW-0732">Signal</keyword>
<dbReference type="InterPro" id="IPR032675">
    <property type="entry name" value="LRR_dom_sf"/>
</dbReference>
<feature type="compositionally biased region" description="Polar residues" evidence="6">
    <location>
        <begin position="1328"/>
        <end position="1364"/>
    </location>
</feature>
<dbReference type="FunFam" id="3.80.10.10:FF:000732">
    <property type="entry name" value="GD11101"/>
    <property type="match status" value="1"/>
</dbReference>
<dbReference type="OrthoDB" id="10062932at2759"/>
<dbReference type="FunFam" id="2.60.40.10:FF:001377">
    <property type="entry name" value="Matrix remodeling associated 5"/>
    <property type="match status" value="1"/>
</dbReference>
<dbReference type="PANTHER" id="PTHR45842">
    <property type="entry name" value="SYNAPTIC ADHESION-LIKE MOLECULE SALM"/>
    <property type="match status" value="1"/>
</dbReference>
<dbReference type="InterPro" id="IPR013106">
    <property type="entry name" value="Ig_V-set"/>
</dbReference>
<feature type="domain" description="Ig-like" evidence="8">
    <location>
        <begin position="2194"/>
        <end position="2284"/>
    </location>
</feature>
<dbReference type="InterPro" id="IPR007110">
    <property type="entry name" value="Ig-like_dom"/>
</dbReference>
<feature type="domain" description="Ig-like" evidence="8">
    <location>
        <begin position="2001"/>
        <end position="2089"/>
    </location>
</feature>
<dbReference type="Pfam" id="PF13927">
    <property type="entry name" value="Ig_3"/>
    <property type="match status" value="6"/>
</dbReference>
<dbReference type="FunFam" id="2.60.40.10:FF:000621">
    <property type="entry name" value="Immunoglobulin superfamily member 10"/>
    <property type="match status" value="1"/>
</dbReference>
<feature type="domain" description="Ig-like" evidence="8">
    <location>
        <begin position="1594"/>
        <end position="1684"/>
    </location>
</feature>
<organism evidence="9 10">
    <name type="scientific">Cynoglossus semilaevis</name>
    <name type="common">Tongue sole</name>
    <dbReference type="NCBI Taxonomy" id="244447"/>
    <lineage>
        <taxon>Eukaryota</taxon>
        <taxon>Metazoa</taxon>
        <taxon>Chordata</taxon>
        <taxon>Craniata</taxon>
        <taxon>Vertebrata</taxon>
        <taxon>Euteleostomi</taxon>
        <taxon>Actinopterygii</taxon>
        <taxon>Neopterygii</taxon>
        <taxon>Teleostei</taxon>
        <taxon>Neoteleostei</taxon>
        <taxon>Acanthomorphata</taxon>
        <taxon>Carangaria</taxon>
        <taxon>Pleuronectiformes</taxon>
        <taxon>Pleuronectoidei</taxon>
        <taxon>Cynoglossidae</taxon>
        <taxon>Cynoglossinae</taxon>
        <taxon>Cynoglossus</taxon>
    </lineage>
</organism>
<feature type="compositionally biased region" description="Low complexity" evidence="6">
    <location>
        <begin position="1367"/>
        <end position="1378"/>
    </location>
</feature>
<feature type="region of interest" description="Disordered" evidence="6">
    <location>
        <begin position="719"/>
        <end position="765"/>
    </location>
</feature>
<dbReference type="KEGG" id="csem:103389740"/>
<dbReference type="InterPro" id="IPR036179">
    <property type="entry name" value="Ig-like_dom_sf"/>
</dbReference>
<dbReference type="Pfam" id="PF07679">
    <property type="entry name" value="I-set"/>
    <property type="match status" value="6"/>
</dbReference>
<feature type="domain" description="Ig-like" evidence="8">
    <location>
        <begin position="1793"/>
        <end position="1890"/>
    </location>
</feature>
<feature type="domain" description="Ig-like" evidence="8">
    <location>
        <begin position="1893"/>
        <end position="1995"/>
    </location>
</feature>
<evidence type="ECO:0000313" key="9">
    <source>
        <dbReference type="Ensembl" id="ENSCSEP00000020975.1"/>
    </source>
</evidence>
<feature type="compositionally biased region" description="Polar residues" evidence="6">
    <location>
        <begin position="1114"/>
        <end position="1129"/>
    </location>
</feature>
<dbReference type="InterPro" id="IPR003591">
    <property type="entry name" value="Leu-rich_rpt_typical-subtyp"/>
</dbReference>
<dbReference type="Pfam" id="PF13855">
    <property type="entry name" value="LRR_8"/>
    <property type="match status" value="1"/>
</dbReference>
<evidence type="ECO:0000256" key="1">
    <source>
        <dbReference type="ARBA" id="ARBA00022614"/>
    </source>
</evidence>
<evidence type="ECO:0000313" key="10">
    <source>
        <dbReference type="Proteomes" id="UP000265120"/>
    </source>
</evidence>
<feature type="domain" description="Ig-like" evidence="8">
    <location>
        <begin position="2383"/>
        <end position="2477"/>
    </location>
</feature>
<dbReference type="PROSITE" id="PS50835">
    <property type="entry name" value="IG_LIKE"/>
    <property type="match status" value="12"/>
</dbReference>
<dbReference type="FunFam" id="2.60.40.10:FF:001402">
    <property type="entry name" value="Matrix remodeling associated 5"/>
    <property type="match status" value="1"/>
</dbReference>
<dbReference type="GeneID" id="103389740"/>
<feature type="compositionally biased region" description="Polar residues" evidence="6">
    <location>
        <begin position="1282"/>
        <end position="1293"/>
    </location>
</feature>
<feature type="signal peptide" evidence="7">
    <location>
        <begin position="1"/>
        <end position="26"/>
    </location>
</feature>
<feature type="compositionally biased region" description="Basic and acidic residues" evidence="6">
    <location>
        <begin position="1131"/>
        <end position="1144"/>
    </location>
</feature>
<dbReference type="InterPro" id="IPR003598">
    <property type="entry name" value="Ig_sub2"/>
</dbReference>
<feature type="region of interest" description="Disordered" evidence="6">
    <location>
        <begin position="1223"/>
        <end position="1295"/>
    </location>
</feature>
<evidence type="ECO:0000256" key="2">
    <source>
        <dbReference type="ARBA" id="ARBA00022729"/>
    </source>
</evidence>
<feature type="compositionally biased region" description="Polar residues" evidence="6">
    <location>
        <begin position="1084"/>
        <end position="1098"/>
    </location>
</feature>
<dbReference type="Gene3D" id="3.80.10.10">
    <property type="entry name" value="Ribonuclease Inhibitor"/>
    <property type="match status" value="2"/>
</dbReference>
<dbReference type="PROSITE" id="PS51450">
    <property type="entry name" value="LRR"/>
    <property type="match status" value="1"/>
</dbReference>
<evidence type="ECO:0000256" key="7">
    <source>
        <dbReference type="SAM" id="SignalP"/>
    </source>
</evidence>
<feature type="compositionally biased region" description="Low complexity" evidence="6">
    <location>
        <begin position="1255"/>
        <end position="1270"/>
    </location>
</feature>
<dbReference type="STRING" id="244447.ENSCSEP00000020975"/>
<feature type="compositionally biased region" description="Basic residues" evidence="6">
    <location>
        <begin position="1049"/>
        <end position="1073"/>
    </location>
</feature>
<dbReference type="SUPFAM" id="SSF52058">
    <property type="entry name" value="L domain-like"/>
    <property type="match status" value="1"/>
</dbReference>
<feature type="compositionally biased region" description="Polar residues" evidence="6">
    <location>
        <begin position="1223"/>
        <end position="1237"/>
    </location>
</feature>
<feature type="region of interest" description="Disordered" evidence="6">
    <location>
        <begin position="1114"/>
        <end position="1160"/>
    </location>
</feature>
<keyword evidence="4" id="KW-1015">Disulfide bond</keyword>
<feature type="compositionally biased region" description="Polar residues" evidence="6">
    <location>
        <begin position="1379"/>
        <end position="1395"/>
    </location>
</feature>
<accession>A0A3P8W8V1</accession>
<feature type="domain" description="Ig-like" evidence="8">
    <location>
        <begin position="1497"/>
        <end position="1591"/>
    </location>
</feature>
<protein>
    <submittedName>
        <fullName evidence="9">Matrix remodeling associated 5</fullName>
    </submittedName>
</protein>
<keyword evidence="3" id="KW-0677">Repeat</keyword>
<dbReference type="FunFam" id="2.60.40.10:FF:001306">
    <property type="entry name" value="Matrix remodeling associated 5"/>
    <property type="match status" value="1"/>
</dbReference>
<sequence>MKMDAAAVPLLRTLLMLMIFPSAAPASCPRPCSCPQPSELHCTFRSLSVIPASVSKNVERMNLGFNSIKITDKSLAGLRKLELLMIHGNDIHSLPDGAFKDLTSLQMLKMSYNKLKELNRRALWGLSSLARLHLDHNQLEFIHPDAFQGLTSLRLLQLEGNQLQQLHPATFSTFTIMNQFHMSTLKHLYLSDNGLTTLPSKLVATMPQLENLYLHGNSWTCDCNLRWLQDWNQTFPGVLKCKKDRNLPGGQLCPVCSSPRHLQKKELHAADNMDCSSPVISSTHRISAPEDTESEVMTVDTFREPFGNITLEMSDEHGNEATLRCSIGEPRELAKINWEQISQLQLESNITLSVDLDCAVDREKYERLWRLIAYYSNVPAHLQRGIMLRKEPHPTYEYRQDSDKDALYYTGIKVNVMAQPEWLMQASANLQLNRLQSSAQIVKLILSLDLSQTVNVEQMRRQKRNWVWIKSNNTTRKVWTAVLGSPIQMQCKVQSSEQAVIYWILPDGSRVRAPHSGPDKRLSVSPDGQLDIKSVTHTDTGIYYCTAKVRGDLAVMPFYLTVEENSTPPPGKEALISPTQVFAGNPISLPCDASGSPDAEINWILPSNSIVSLYNKSSRASVYSNGTLNIPQAYLSDSGHYKCVAINQHGVDALATQITVLRHKGLIRPLRKFPARPQSASGASTEIKVLSEDAQEASGDIEVDQEVSPIKLQNPARRIAAGRRGSHPSRNTWRRPTMLKKPTGSQVDVKKPTVDSRRRINKSQKKIDKEKWAVILAKIRDKNTQNTVTPLPVQPTTESRLIKQTKQSQETIEGSSDGVTVLGKDSQTYLTTPDTPVTQTAQVYADNHTTQHQRQYDTATGYDPTLMKHERTPNSQHVYTKYATTQPNIMQTHTAIHSRNLDAYTTSSSLFTLPQTTSVPPHAVTVWQQHTNSERNSTFSPSEKHSTDTDVNKVEEPDRSETFESSEKTEKPTVLSNAGNDKELLWNGSQIILSLRPEESEKSQEESGKYLGETVTPQLHTQAWDKSVDDFSFQVQVLTTAAASTTRKPNSKHPNSRRRNGARRKRPSKRKQKLDKPTKIFAPTSKNANSKKAQATASTELKIEPLEVTTARFNTTVPFTRSQEASSGRVSHKENTVSMHDHKPATKPPSQPALTPKSKDSLQHQAKPLVKNTSVAPLFPTAFPEEVHGTTSFQRDLGISETLTLALAFNELTSPIQQIFTGSTFSPYKPLETQQPMDTADQGGLDPDLKDSSLSVPTTTVQTDVSQSQSNHQFGSPEKSGESTQPPTTSPAYTSGTTLATLTTEVTSHDLILTPSLLLEDDSDTTTEKPNGSESHYDNSSQNATTSNESKANQRIQETTNTVDVDTPTLSTGTTSPPKATSSKFEQEKIMSTNSYSLETTTQTVQTIRVNNSEEHQIKGITNTSESHTATQSPANVITSKHPTQTRGETISHNTTSAPVITTAQTNTFAERLLTRPQDVTRLHQLPGQGYTLAEKPRITKSNSLTFTVKAETDAWLPCEAMGEPKPFLSWTKVDSGASIVRNTRVHRFEVHLNGTLIIRNTQHTDEGQYLCTVQNQYGTDKMVVNLVVLSQHPLVLQPRNREIKVQLGGKVDLDCQVEGHPVPRVTWMLPNGIPMNAAPSGESLHQRLTVLRNGTFRISEVISTDRGLYKCMGSSTVGSDIVSVHLHVLTMQPVIEQKNYENITLREGTTAYIHCAATGGPPPVIRWKTPKGIQLTASQFFTAQNLGVFPNGTLVIQALRPGNTGRYECTASNTVGYSKRTVLLTTKKSLSPSSKAKITSSSPESTDVIYGSTLLLNCVAKGQPNPWIIWRTPSRKLADAQYSFDPRIKVFPNGSIIIHHVTDTDNGDYLCVARNKLGDDYVVLRVNVLKKPAKIEQKQQRSKQEVIYGGDLKVDCVASGLPNPEISWALPDGTMINPVKQREHVSGGRTRRYLVFDNGTLYFNDVGMPEEGDYTCYAENQLGKDEMKVRVKVKASTSPPQIQNKNYEVVNVFYGETGTLRCKAKGEPVPVITWISPTNRIISPALHKYQVLDDGVLLVQKVQRFDSGNYTCMAKNNAGQDYKVIKLDVVVTPPRIVGLKETRVITAVQNQRTLLDCVAEGTPTPRIMWVLPGNVILPAPYYSNRMTVHQNGTLEIRSSKRTDSGSLICMARNEGGEAKRTIYLEVKEDVNKPKVRGPRTESRSLTVGITMTLNCTFEGPEQPHITWILPSGTPLRSGTRFSKFFHRSDGSLIISNPSVGEAGMYRCLGRNSGGLVERSVSLSPGKKPEIINRYSSPVNIMNGEQLLLHCLTSGDALRLTWTLPSGVLLNRPQRAGRYSVLSNGTLAIQQASVYDRGSYICQAANEYGSSLLSVSAAVIAYPARITSGPPSVTYAKHGVAVQLNCIATGIPKVEVAWETPDKTRLAVSAQPRLFGNKYLHPQGSLIIQNPSQRDSGTYRCTAKNAIGVDSKATFLNVF</sequence>
<feature type="chain" id="PRO_5018265303" evidence="7">
    <location>
        <begin position="27"/>
        <end position="2479"/>
    </location>
</feature>
<dbReference type="InterPro" id="IPR001611">
    <property type="entry name" value="Leu-rich_rpt"/>
</dbReference>
<proteinExistence type="predicted"/>
<feature type="domain" description="Ig-like" evidence="8">
    <location>
        <begin position="1694"/>
        <end position="1792"/>
    </location>
</feature>
<dbReference type="InterPro" id="IPR013098">
    <property type="entry name" value="Ig_I-set"/>
</dbReference>
<feature type="compositionally biased region" description="Polar residues" evidence="6">
    <location>
        <begin position="929"/>
        <end position="941"/>
    </location>
</feature>
<feature type="compositionally biased region" description="Basic and acidic residues" evidence="6">
    <location>
        <begin position="942"/>
        <end position="971"/>
    </location>
</feature>
<dbReference type="InterPro" id="IPR003599">
    <property type="entry name" value="Ig_sub"/>
</dbReference>
<evidence type="ECO:0000256" key="6">
    <source>
        <dbReference type="SAM" id="MobiDB-lite"/>
    </source>
</evidence>
<dbReference type="RefSeq" id="XP_008323513.1">
    <property type="nucleotide sequence ID" value="XM_008325291.2"/>
</dbReference>
<dbReference type="InterPro" id="IPR013783">
    <property type="entry name" value="Ig-like_fold"/>
</dbReference>
<dbReference type="SMART" id="SM00082">
    <property type="entry name" value="LRRCT"/>
    <property type="match status" value="1"/>
</dbReference>
<dbReference type="SUPFAM" id="SSF48726">
    <property type="entry name" value="Immunoglobulin"/>
    <property type="match status" value="12"/>
</dbReference>
<evidence type="ECO:0000259" key="8">
    <source>
        <dbReference type="PROSITE" id="PS50835"/>
    </source>
</evidence>
<keyword evidence="5" id="KW-0325">Glycoprotein</keyword>
<dbReference type="InParanoid" id="A0A3P8W8V1"/>
<dbReference type="OMA" id="HTSPDQR"/>
<feature type="compositionally biased region" description="Basic and acidic residues" evidence="6">
    <location>
        <begin position="748"/>
        <end position="758"/>
    </location>
</feature>
<dbReference type="SMART" id="SM00406">
    <property type="entry name" value="IGv"/>
    <property type="match status" value="4"/>
</dbReference>
<dbReference type="GeneTree" id="ENSGT00940000159942"/>
<feature type="domain" description="Ig-like" evidence="8">
    <location>
        <begin position="2289"/>
        <end position="2380"/>
    </location>
</feature>
<keyword evidence="1" id="KW-0433">Leucine-rich repeat</keyword>
<dbReference type="Gene3D" id="2.60.40.10">
    <property type="entry name" value="Immunoglobulins"/>
    <property type="match status" value="12"/>
</dbReference>
<feature type="domain" description="Ig-like" evidence="8">
    <location>
        <begin position="570"/>
        <end position="659"/>
    </location>
</feature>